<dbReference type="Pfam" id="PF13715">
    <property type="entry name" value="CarbopepD_reg_2"/>
    <property type="match status" value="1"/>
</dbReference>
<evidence type="ECO:0000313" key="6">
    <source>
        <dbReference type="Proteomes" id="UP000218263"/>
    </source>
</evidence>
<sequence>MQKQSIFIILKIKIYMQLKFTFCLVFTLLIFFGSSAYAQNIHINGKVTENGNGKALSGATIKIKGTNAGTTSDQDGNYTLTLPQKGATVVVSFIGFETIEKIVNQSGELNFPLVESASKSLSEVVVIGYGSQKTEKVTGSIATIKNTDIEKTNAVRIEDALQGKVSGVTIIQSGSPGTNPTLLIRGVPSYTGSDPLVVIDGVEQTLTDFNSLNPMDVESVSILKDAAATAIYGVKGGNGVVLVTTKSGKKNQKTQFRLSSSYGQQQVANEVAVLNASQYAAMLNEGSTLSGGAPIFPNLSTVGVGTNWQDQIFKKAPLQNYALSATGGSEKITYFLEAGATDQAGIVGGGSKSDYGRYNFTANLNFDLTSKLKFIFNVTDVVLNSKGVGENSFNSIIGEALNFDPTVPVYNNVANTTGQYGFSTLELQEVHNPLTTLQNTYNKRLGNKLYGKFELQYELIKDLKLTSRFGYTDYNDNAKSFNPLVFYGLNNTDNTMNADQSPVVGDHNSVTSVRNSNFNWNWDTYANYDYTLKNDHHFQAVVGFALAESSGNQIGVSRQDVPFNSWTFADYTAATGVNTATNTNAQTGYYYQYSDNKLSYFARLNYDYKEKYLVTLSDRIDGDQVFGANNKFGNFYAGSLGWIISKEDFFHSDLVDFLKLRGSYGVSGNSNASNVQTTSIITGGPYNNIGNSNGYNFNNVFYSGSSIGSLANPDLAWEKDKQIDIGADIELSHKFSFTLDVYKKDVSGLLFTPSQSAYLGTVPASNANIGTTSTKGIDAMVSYNDRISKNFKLSTSLTFGTFSSLVTSTNSDNSAIVQGGYFFNGQSQPTTIFKKGYAPGTFWGYKTDGLFQTVAQIAASPTQTGAQPGDIKYKDINGDGVINSADQTSLGNAFPKFTIGWNLNLVYKQFDFTAFVYVSEGNKIFKAWDRNANFTNKPSTILGRWTGPGTTNNAEYPLYTFTDPNDNARVSDRYIEDGSFVKIKNLQLGYTLPKSVLKGENTSFRIYAQVKNAYTFTKYTGFDPEISGGLLNSGVDYGYYPQARVFLLGLDFKF</sequence>
<dbReference type="Proteomes" id="UP000218263">
    <property type="component" value="Chromosome"/>
</dbReference>
<evidence type="ECO:0000259" key="4">
    <source>
        <dbReference type="Pfam" id="PF07715"/>
    </source>
</evidence>
<comment type="similarity">
    <text evidence="2">Belongs to the TonB-dependent receptor family.</text>
</comment>
<evidence type="ECO:0000256" key="3">
    <source>
        <dbReference type="SAM" id="SignalP"/>
    </source>
</evidence>
<reference evidence="5 6" key="1">
    <citation type="submission" date="2015-12" db="EMBL/GenBank/DDBJ databases">
        <title>Genome sequence of Mucilaginibacter gotjawali.</title>
        <authorList>
            <person name="Lee J.S."/>
            <person name="Lee K.C."/>
            <person name="Kim K.K."/>
            <person name="Lee B.W."/>
        </authorList>
    </citation>
    <scope>NUCLEOTIDE SEQUENCE [LARGE SCALE GENOMIC DNA]</scope>
    <source>
        <strain evidence="5 6">SA3-7</strain>
    </source>
</reference>
<protein>
    <submittedName>
        <fullName evidence="5">TonB-dependent Receptor Plug Domain protein</fullName>
    </submittedName>
</protein>
<keyword evidence="2" id="KW-0812">Transmembrane</keyword>
<dbReference type="SUPFAM" id="SSF49464">
    <property type="entry name" value="Carboxypeptidase regulatory domain-like"/>
    <property type="match status" value="1"/>
</dbReference>
<dbReference type="NCBIfam" id="TIGR04057">
    <property type="entry name" value="SusC_RagA_signa"/>
    <property type="match status" value="1"/>
</dbReference>
<dbReference type="GO" id="GO:0009279">
    <property type="term" value="C:cell outer membrane"/>
    <property type="evidence" value="ECO:0007669"/>
    <property type="project" value="UniProtKB-SubCell"/>
</dbReference>
<comment type="subcellular location">
    <subcellularLocation>
        <location evidence="2">Cell outer membrane</location>
        <topology evidence="2">Multi-pass membrane protein</topology>
    </subcellularLocation>
</comment>
<dbReference type="PANTHER" id="PTHR30069">
    <property type="entry name" value="TONB-DEPENDENT OUTER MEMBRANE RECEPTOR"/>
    <property type="match status" value="1"/>
</dbReference>
<feature type="chain" id="PRO_5007167889" evidence="3">
    <location>
        <begin position="39"/>
        <end position="1054"/>
    </location>
</feature>
<dbReference type="Gene3D" id="2.170.130.10">
    <property type="entry name" value="TonB-dependent receptor, plug domain"/>
    <property type="match status" value="1"/>
</dbReference>
<dbReference type="KEGG" id="mgot:MgSA37_00695"/>
<feature type="domain" description="TonB-dependent receptor plug" evidence="4">
    <location>
        <begin position="135"/>
        <end position="240"/>
    </location>
</feature>
<dbReference type="InterPro" id="IPR008969">
    <property type="entry name" value="CarboxyPept-like_regulatory"/>
</dbReference>
<organism evidence="5 6">
    <name type="scientific">Mucilaginibacter gotjawali</name>
    <dbReference type="NCBI Taxonomy" id="1550579"/>
    <lineage>
        <taxon>Bacteria</taxon>
        <taxon>Pseudomonadati</taxon>
        <taxon>Bacteroidota</taxon>
        <taxon>Sphingobacteriia</taxon>
        <taxon>Sphingobacteriales</taxon>
        <taxon>Sphingobacteriaceae</taxon>
        <taxon>Mucilaginibacter</taxon>
    </lineage>
</organism>
<keyword evidence="2" id="KW-1134">Transmembrane beta strand</keyword>
<dbReference type="InterPro" id="IPR037066">
    <property type="entry name" value="Plug_dom_sf"/>
</dbReference>
<gene>
    <name evidence="5" type="ORF">MgSA37_00695</name>
</gene>
<keyword evidence="6" id="KW-1185">Reference proteome</keyword>
<proteinExistence type="inferred from homology"/>
<dbReference type="InterPro" id="IPR012910">
    <property type="entry name" value="Plug_dom"/>
</dbReference>
<dbReference type="NCBIfam" id="TIGR04056">
    <property type="entry name" value="OMP_RagA_SusC"/>
    <property type="match status" value="1"/>
</dbReference>
<dbReference type="PANTHER" id="PTHR30069:SF29">
    <property type="entry name" value="HEMOGLOBIN AND HEMOGLOBIN-HAPTOGLOBIN-BINDING PROTEIN 1-RELATED"/>
    <property type="match status" value="1"/>
</dbReference>
<dbReference type="AlphaFoldDB" id="A0A120MY53"/>
<evidence type="ECO:0000256" key="1">
    <source>
        <dbReference type="ARBA" id="ARBA00022729"/>
    </source>
</evidence>
<dbReference type="GO" id="GO:0015344">
    <property type="term" value="F:siderophore uptake transmembrane transporter activity"/>
    <property type="evidence" value="ECO:0007669"/>
    <property type="project" value="TreeGrafter"/>
</dbReference>
<keyword evidence="5" id="KW-0675">Receptor</keyword>
<keyword evidence="2" id="KW-0813">Transport</keyword>
<dbReference type="InterPro" id="IPR023997">
    <property type="entry name" value="TonB-dep_OMP_SusC/RagA_CS"/>
</dbReference>
<dbReference type="SUPFAM" id="SSF56935">
    <property type="entry name" value="Porins"/>
    <property type="match status" value="1"/>
</dbReference>
<feature type="signal peptide" evidence="3">
    <location>
        <begin position="1"/>
        <end position="38"/>
    </location>
</feature>
<keyword evidence="2" id="KW-0998">Cell outer membrane</keyword>
<dbReference type="InterPro" id="IPR039426">
    <property type="entry name" value="TonB-dep_rcpt-like"/>
</dbReference>
<dbReference type="InterPro" id="IPR023996">
    <property type="entry name" value="TonB-dep_OMP_SusC/RagA"/>
</dbReference>
<keyword evidence="2" id="KW-0472">Membrane</keyword>
<name>A0A120MY53_9SPHI</name>
<accession>A0A120MY53</accession>
<dbReference type="PROSITE" id="PS52016">
    <property type="entry name" value="TONB_DEPENDENT_REC_3"/>
    <property type="match status" value="1"/>
</dbReference>
<dbReference type="GO" id="GO:0044718">
    <property type="term" value="P:siderophore transmembrane transport"/>
    <property type="evidence" value="ECO:0007669"/>
    <property type="project" value="TreeGrafter"/>
</dbReference>
<dbReference type="Pfam" id="PF07715">
    <property type="entry name" value="Plug"/>
    <property type="match status" value="1"/>
</dbReference>
<keyword evidence="1 3" id="KW-0732">Signal</keyword>
<evidence type="ECO:0000256" key="2">
    <source>
        <dbReference type="PROSITE-ProRule" id="PRU01360"/>
    </source>
</evidence>
<evidence type="ECO:0000313" key="5">
    <source>
        <dbReference type="EMBL" id="BAU52533.1"/>
    </source>
</evidence>
<dbReference type="EMBL" id="AP017313">
    <property type="protein sequence ID" value="BAU52533.1"/>
    <property type="molecule type" value="Genomic_DNA"/>
</dbReference>
<dbReference type="Gene3D" id="2.60.40.1120">
    <property type="entry name" value="Carboxypeptidase-like, regulatory domain"/>
    <property type="match status" value="1"/>
</dbReference>